<dbReference type="OrthoDB" id="4376332at2"/>
<dbReference type="eggNOG" id="ENOG5031VS3">
    <property type="taxonomic scope" value="Bacteria"/>
</dbReference>
<reference evidence="4" key="1">
    <citation type="submission" date="2009-10" db="EMBL/GenBank/DDBJ databases">
        <title>The complete chromosome of Gordonia bronchialis DSM 43247.</title>
        <authorList>
            <consortium name="US DOE Joint Genome Institute (JGI-PGF)"/>
            <person name="Lucas S."/>
            <person name="Copeland A."/>
            <person name="Lapidus A."/>
            <person name="Glavina del Rio T."/>
            <person name="Dalin E."/>
            <person name="Tice H."/>
            <person name="Bruce D."/>
            <person name="Goodwin L."/>
            <person name="Pitluck S."/>
            <person name="Kyrpides N."/>
            <person name="Mavromatis K."/>
            <person name="Ivanova N."/>
            <person name="Ovchinnikova G."/>
            <person name="Saunders E."/>
            <person name="Brettin T."/>
            <person name="Detter J.C."/>
            <person name="Han C."/>
            <person name="Larimer F."/>
            <person name="Land M."/>
            <person name="Hauser L."/>
            <person name="Markowitz V."/>
            <person name="Cheng J.-F."/>
            <person name="Hugenholtz P."/>
            <person name="Woyke T."/>
            <person name="Wu D."/>
            <person name="Jando M."/>
            <person name="Schneider S."/>
            <person name="Goeker M."/>
            <person name="Klenk H.-P."/>
            <person name="Eisen J.A."/>
        </authorList>
    </citation>
    <scope>NUCLEOTIDE SEQUENCE [LARGE SCALE GENOMIC DNA]</scope>
    <source>
        <strain evidence="4">ATCC 25592 / DSM 43247 / BCRC 13721 / JCM 3198 / KCTC 3076 / NBRC 16047 / NCTC 10667</strain>
    </source>
</reference>
<evidence type="ECO:0000313" key="3">
    <source>
        <dbReference type="EMBL" id="ACY20503.1"/>
    </source>
</evidence>
<feature type="compositionally biased region" description="Low complexity" evidence="1">
    <location>
        <begin position="41"/>
        <end position="51"/>
    </location>
</feature>
<dbReference type="KEGG" id="gbr:Gbro_1202"/>
<keyword evidence="4" id="KW-1185">Reference proteome</keyword>
<organism evidence="3 4">
    <name type="scientific">Gordonia bronchialis (strain ATCC 25592 / DSM 43247 / BCRC 13721 / JCM 3198 / KCTC 3076 / NBRC 16047 / NCTC 10667)</name>
    <name type="common">Rhodococcus bronchialis</name>
    <dbReference type="NCBI Taxonomy" id="526226"/>
    <lineage>
        <taxon>Bacteria</taxon>
        <taxon>Bacillati</taxon>
        <taxon>Actinomycetota</taxon>
        <taxon>Actinomycetes</taxon>
        <taxon>Mycobacteriales</taxon>
        <taxon>Gordoniaceae</taxon>
        <taxon>Gordonia</taxon>
    </lineage>
</organism>
<feature type="region of interest" description="Disordered" evidence="1">
    <location>
        <begin position="38"/>
        <end position="69"/>
    </location>
</feature>
<evidence type="ECO:0000256" key="2">
    <source>
        <dbReference type="SAM" id="SignalP"/>
    </source>
</evidence>
<reference evidence="3 4" key="2">
    <citation type="journal article" date="2010" name="Stand. Genomic Sci.">
        <title>Complete genome sequence of Gordonia bronchialis type strain (3410).</title>
        <authorList>
            <person name="Ivanova N."/>
            <person name="Sikorski J."/>
            <person name="Jando M."/>
            <person name="Lapidus A."/>
            <person name="Nolan M."/>
            <person name="Lucas S."/>
            <person name="Del Rio T.G."/>
            <person name="Tice H."/>
            <person name="Copeland A."/>
            <person name="Cheng J.F."/>
            <person name="Chen F."/>
            <person name="Bruce D."/>
            <person name="Goodwin L."/>
            <person name="Pitluck S."/>
            <person name="Mavromatis K."/>
            <person name="Ovchinnikova G."/>
            <person name="Pati A."/>
            <person name="Chen A."/>
            <person name="Palaniappan K."/>
            <person name="Land M."/>
            <person name="Hauser L."/>
            <person name="Chang Y.J."/>
            <person name="Jeffries C.D."/>
            <person name="Chain P."/>
            <person name="Saunders E."/>
            <person name="Han C."/>
            <person name="Detter J.C."/>
            <person name="Brettin T."/>
            <person name="Rohde M."/>
            <person name="Goker M."/>
            <person name="Bristow J."/>
            <person name="Eisen J.A."/>
            <person name="Markowitz V."/>
            <person name="Hugenholtz P."/>
            <person name="Klenk H.P."/>
            <person name="Kyrpides N.C."/>
        </authorList>
    </citation>
    <scope>NUCLEOTIDE SEQUENCE [LARGE SCALE GENOMIC DNA]</scope>
    <source>
        <strain evidence="4">ATCC 25592 / DSM 43247 / BCRC 13721 / JCM 3198 / KCTC 3076 / NBRC 16047 / NCTC 10667</strain>
    </source>
</reference>
<sequence>MKRTYLAPMTAALLATTAITTTAITVAASPAGADPLSQLFGSAGSSDSGSAGSSGGDKPQHYGKLGRPDAANGVKSINVWVYTPNKTAAISPGVYPRNTRIGVRWNSTIDAGPVVDGNECKMTIRLTGPKIPKKAAVTNTADCSAVKSYQLRTAGDYKISVTDGISGASNSITFSLQ</sequence>
<dbReference type="Proteomes" id="UP000001219">
    <property type="component" value="Chromosome"/>
</dbReference>
<gene>
    <name evidence="3" type="ordered locus">Gbro_1202</name>
</gene>
<name>D0L5H4_GORB4</name>
<dbReference type="AlphaFoldDB" id="D0L5H4"/>
<feature type="chain" id="PRO_5003009778" evidence="2">
    <location>
        <begin position="34"/>
        <end position="177"/>
    </location>
</feature>
<proteinExistence type="predicted"/>
<keyword evidence="2" id="KW-0732">Signal</keyword>
<evidence type="ECO:0000256" key="1">
    <source>
        <dbReference type="SAM" id="MobiDB-lite"/>
    </source>
</evidence>
<evidence type="ECO:0000313" key="4">
    <source>
        <dbReference type="Proteomes" id="UP000001219"/>
    </source>
</evidence>
<dbReference type="HOGENOM" id="CLU_1515850_0_0_11"/>
<dbReference type="STRING" id="526226.Gbro_1202"/>
<feature type="signal peptide" evidence="2">
    <location>
        <begin position="1"/>
        <end position="33"/>
    </location>
</feature>
<accession>D0L5H4</accession>
<protein>
    <submittedName>
        <fullName evidence="3">Uncharacterized protein</fullName>
    </submittedName>
</protein>
<dbReference type="EMBL" id="CP001802">
    <property type="protein sequence ID" value="ACY20503.1"/>
    <property type="molecule type" value="Genomic_DNA"/>
</dbReference>
<dbReference type="RefSeq" id="WP_012833076.1">
    <property type="nucleotide sequence ID" value="NC_013441.1"/>
</dbReference>